<dbReference type="RefSeq" id="WP_192775344.1">
    <property type="nucleotide sequence ID" value="NZ_BAAASY010000029.1"/>
</dbReference>
<dbReference type="Proteomes" id="UP000661607">
    <property type="component" value="Unassembled WGS sequence"/>
</dbReference>
<evidence type="ECO:0008006" key="3">
    <source>
        <dbReference type="Google" id="ProtNLM"/>
    </source>
</evidence>
<comment type="caution">
    <text evidence="1">The sequence shown here is derived from an EMBL/GenBank/DDBJ whole genome shotgun (WGS) entry which is preliminary data.</text>
</comment>
<dbReference type="EMBL" id="JADBEF010000001">
    <property type="protein sequence ID" value="MBE1560232.1"/>
    <property type="molecule type" value="Genomic_DNA"/>
</dbReference>
<reference evidence="1 2" key="1">
    <citation type="submission" date="2020-10" db="EMBL/GenBank/DDBJ databases">
        <title>Sequencing the genomes of 1000 actinobacteria strains.</title>
        <authorList>
            <person name="Klenk H.-P."/>
        </authorList>
    </citation>
    <scope>NUCLEOTIDE SEQUENCE [LARGE SCALE GENOMIC DNA]</scope>
    <source>
        <strain evidence="1 2">DSM 43748</strain>
    </source>
</reference>
<evidence type="ECO:0000313" key="2">
    <source>
        <dbReference type="Proteomes" id="UP000661607"/>
    </source>
</evidence>
<keyword evidence="2" id="KW-1185">Reference proteome</keyword>
<sequence length="50" mass="4951">MVVVAEWLAVAVDDYPAAAGADEASTATQTSEATTPRVIFIAGQPGTGSG</sequence>
<protein>
    <recommendedName>
        <fullName evidence="3">UDP-N-acetylglucosamine kinase</fullName>
    </recommendedName>
</protein>
<evidence type="ECO:0000313" key="1">
    <source>
        <dbReference type="EMBL" id="MBE1560232.1"/>
    </source>
</evidence>
<accession>A0ABR9KFC1</accession>
<proteinExistence type="predicted"/>
<gene>
    <name evidence="1" type="ORF">H4W81_003011</name>
</gene>
<name>A0ABR9KFC1_9ACTN</name>
<organism evidence="1 2">
    <name type="scientific">Nonomuraea africana</name>
    <dbReference type="NCBI Taxonomy" id="46171"/>
    <lineage>
        <taxon>Bacteria</taxon>
        <taxon>Bacillati</taxon>
        <taxon>Actinomycetota</taxon>
        <taxon>Actinomycetes</taxon>
        <taxon>Streptosporangiales</taxon>
        <taxon>Streptosporangiaceae</taxon>
        <taxon>Nonomuraea</taxon>
    </lineage>
</organism>